<dbReference type="InterPro" id="IPR029058">
    <property type="entry name" value="AB_hydrolase_fold"/>
</dbReference>
<dbReference type="OMA" id="NSKNGYW"/>
<keyword evidence="3" id="KW-0964">Secreted</keyword>
<dbReference type="Gene3D" id="3.40.50.1820">
    <property type="entry name" value="alpha/beta hydrolase"/>
    <property type="match status" value="1"/>
</dbReference>
<evidence type="ECO:0000256" key="5">
    <source>
        <dbReference type="ARBA" id="ARBA00022729"/>
    </source>
</evidence>
<keyword evidence="8" id="KW-0624">Polysaccharide degradation</keyword>
<evidence type="ECO:0000313" key="12">
    <source>
        <dbReference type="Proteomes" id="UP000007431"/>
    </source>
</evidence>
<dbReference type="VEuPathDB" id="FungiDB:SCHCODRAFT_02495201"/>
<dbReference type="EMBL" id="GL377305">
    <property type="protein sequence ID" value="EFI97876.1"/>
    <property type="molecule type" value="Genomic_DNA"/>
</dbReference>
<keyword evidence="5 10" id="KW-0732">Signal</keyword>
<dbReference type="GeneID" id="9595803"/>
<evidence type="ECO:0000256" key="6">
    <source>
        <dbReference type="ARBA" id="ARBA00022801"/>
    </source>
</evidence>
<keyword evidence="7" id="KW-0119">Carbohydrate metabolism</keyword>
<keyword evidence="12" id="KW-1185">Reference proteome</keyword>
<gene>
    <name evidence="11" type="ORF">SCHCODRAFT_234241</name>
</gene>
<evidence type="ECO:0000256" key="8">
    <source>
        <dbReference type="ARBA" id="ARBA00023326"/>
    </source>
</evidence>
<dbReference type="GO" id="GO:0030600">
    <property type="term" value="F:feruloyl esterase activity"/>
    <property type="evidence" value="ECO:0007669"/>
    <property type="project" value="UniProtKB-EC"/>
</dbReference>
<accession>D8Q144</accession>
<feature type="signal peptide" evidence="10">
    <location>
        <begin position="1"/>
        <end position="20"/>
    </location>
</feature>
<dbReference type="HOGENOM" id="CLU_027551_4_1_1"/>
<evidence type="ECO:0000256" key="9">
    <source>
        <dbReference type="ARBA" id="ARBA00034075"/>
    </source>
</evidence>
<organism evidence="12">
    <name type="scientific">Schizophyllum commune (strain H4-8 / FGSC 9210)</name>
    <name type="common">Split gill fungus</name>
    <dbReference type="NCBI Taxonomy" id="578458"/>
    <lineage>
        <taxon>Eukaryota</taxon>
        <taxon>Fungi</taxon>
        <taxon>Dikarya</taxon>
        <taxon>Basidiomycota</taxon>
        <taxon>Agaricomycotina</taxon>
        <taxon>Agaricomycetes</taxon>
        <taxon>Agaricomycetidae</taxon>
        <taxon>Agaricales</taxon>
        <taxon>Schizophyllaceae</taxon>
        <taxon>Schizophyllum</taxon>
    </lineage>
</organism>
<dbReference type="eggNOG" id="ENOG502SBTI">
    <property type="taxonomic scope" value="Eukaryota"/>
</dbReference>
<evidence type="ECO:0000256" key="10">
    <source>
        <dbReference type="SAM" id="SignalP"/>
    </source>
</evidence>
<feature type="chain" id="PRO_5003120448" description="feruloyl esterase" evidence="10">
    <location>
        <begin position="21"/>
        <end position="354"/>
    </location>
</feature>
<evidence type="ECO:0000313" key="11">
    <source>
        <dbReference type="EMBL" id="EFI97876.1"/>
    </source>
</evidence>
<evidence type="ECO:0000256" key="7">
    <source>
        <dbReference type="ARBA" id="ARBA00023277"/>
    </source>
</evidence>
<dbReference type="SUPFAM" id="SSF53474">
    <property type="entry name" value="alpha/beta-Hydrolases"/>
    <property type="match status" value="1"/>
</dbReference>
<evidence type="ECO:0000256" key="3">
    <source>
        <dbReference type="ARBA" id="ARBA00022525"/>
    </source>
</evidence>
<reference evidence="11 12" key="1">
    <citation type="journal article" date="2010" name="Nat. Biotechnol.">
        <title>Genome sequence of the model mushroom Schizophyllum commune.</title>
        <authorList>
            <person name="Ohm R.A."/>
            <person name="de Jong J.F."/>
            <person name="Lugones L.G."/>
            <person name="Aerts A."/>
            <person name="Kothe E."/>
            <person name="Stajich J.E."/>
            <person name="de Vries R.P."/>
            <person name="Record E."/>
            <person name="Levasseur A."/>
            <person name="Baker S.E."/>
            <person name="Bartholomew K.A."/>
            <person name="Coutinho P.M."/>
            <person name="Erdmann S."/>
            <person name="Fowler T.J."/>
            <person name="Gathman A.C."/>
            <person name="Lombard V."/>
            <person name="Henrissat B."/>
            <person name="Knabe N."/>
            <person name="Kuees U."/>
            <person name="Lilly W.W."/>
            <person name="Lindquist E."/>
            <person name="Lucas S."/>
            <person name="Magnuson J.K."/>
            <person name="Piumi F."/>
            <person name="Raudaskoski M."/>
            <person name="Salamov A."/>
            <person name="Schmutz J."/>
            <person name="Schwarze F.W.M.R."/>
            <person name="vanKuyk P.A."/>
            <person name="Horton J.S."/>
            <person name="Grigoriev I.V."/>
            <person name="Woesten H.A.B."/>
        </authorList>
    </citation>
    <scope>NUCLEOTIDE SEQUENCE [LARGE SCALE GENOMIC DNA]</scope>
    <source>
        <strain evidence="12">H4-8 / FGSC 9210</strain>
    </source>
</reference>
<dbReference type="AlphaFoldDB" id="D8Q144"/>
<name>D8Q144_SCHCM</name>
<dbReference type="InParanoid" id="D8Q144"/>
<dbReference type="GO" id="GO:0005576">
    <property type="term" value="C:extracellular region"/>
    <property type="evidence" value="ECO:0007669"/>
    <property type="project" value="UniProtKB-SubCell"/>
</dbReference>
<dbReference type="PANTHER" id="PTHR38050:SF2">
    <property type="entry name" value="FERULOYL ESTERASE C-RELATED"/>
    <property type="match status" value="1"/>
</dbReference>
<evidence type="ECO:0000256" key="1">
    <source>
        <dbReference type="ARBA" id="ARBA00004613"/>
    </source>
</evidence>
<proteinExistence type="predicted"/>
<dbReference type="OrthoDB" id="424610at2759"/>
<dbReference type="GO" id="GO:0045493">
    <property type="term" value="P:xylan catabolic process"/>
    <property type="evidence" value="ECO:0007669"/>
    <property type="project" value="UniProtKB-KW"/>
</dbReference>
<protein>
    <recommendedName>
        <fullName evidence="2">feruloyl esterase</fullName>
        <ecNumber evidence="2">3.1.1.73</ecNumber>
    </recommendedName>
</protein>
<dbReference type="PANTHER" id="PTHR38050">
    <property type="match status" value="1"/>
</dbReference>
<sequence>MLSPALAALSLLALAGPSSARMVRAPPVLRSHLPAFAADKRGALAATSGSPNCGSDPGWKLYNSTINVTTHVGDHERTYLVHVPEDYDKNTQHPVVLSFHGYGKTAEHQEVASQLSEPGNKINGIPIIAAYPQGLVGVGRSGDGSDGKYSWQASEYSSPNASDIQFTHTILNELMANLCVDRTRVYATGNSNGGGFTNRLACTRDTSARIAAFGIASGALYPDSDRGEDCHPSRKIPLLITHGANDTVVPYKGGHPHNDNWSSPDIDKFAKGWAARNGFDADGYNSTEVDAYNATLWTWGEDGDAGQVKRFKVRGMRHQWPSTVEGLDKQNKSAPFNLTGQELLPFFERYSLDI</sequence>
<dbReference type="RefSeq" id="XP_003032779.1">
    <property type="nucleotide sequence ID" value="XM_003032733.1"/>
</dbReference>
<dbReference type="InterPro" id="IPR043595">
    <property type="entry name" value="FaeB/C/D"/>
</dbReference>
<evidence type="ECO:0000256" key="2">
    <source>
        <dbReference type="ARBA" id="ARBA00013091"/>
    </source>
</evidence>
<comment type="catalytic activity">
    <reaction evidence="9">
        <text>feruloyl-polysaccharide + H2O = ferulate + polysaccharide.</text>
        <dbReference type="EC" id="3.1.1.73"/>
    </reaction>
</comment>
<comment type="subcellular location">
    <subcellularLocation>
        <location evidence="1">Secreted</location>
    </subcellularLocation>
</comment>
<dbReference type="EC" id="3.1.1.73" evidence="2"/>
<dbReference type="Proteomes" id="UP000007431">
    <property type="component" value="Unassembled WGS sequence"/>
</dbReference>
<keyword evidence="6" id="KW-0378">Hydrolase</keyword>
<keyword evidence="4" id="KW-0858">Xylan degradation</keyword>
<dbReference type="KEGG" id="scm:SCHCO_02495201"/>
<evidence type="ECO:0000256" key="4">
    <source>
        <dbReference type="ARBA" id="ARBA00022651"/>
    </source>
</evidence>